<dbReference type="RefSeq" id="WP_146175153.1">
    <property type="nucleotide sequence ID" value="NZ_PVTF01000022.1"/>
</dbReference>
<name>A0A2T0SE71_9PSEU</name>
<reference evidence="2 3" key="1">
    <citation type="submission" date="2018-03" db="EMBL/GenBank/DDBJ databases">
        <title>Genomic Encyclopedia of Archaeal and Bacterial Type Strains, Phase II (KMG-II): from individual species to whole genera.</title>
        <authorList>
            <person name="Goeker M."/>
        </authorList>
    </citation>
    <scope>NUCLEOTIDE SEQUENCE [LARGE SCALE GENOMIC DNA]</scope>
    <source>
        <strain evidence="2 3">DSM 44720</strain>
    </source>
</reference>
<dbReference type="InterPro" id="IPR027417">
    <property type="entry name" value="P-loop_NTPase"/>
</dbReference>
<organism evidence="2 3">
    <name type="scientific">Umezawaea tangerina</name>
    <dbReference type="NCBI Taxonomy" id="84725"/>
    <lineage>
        <taxon>Bacteria</taxon>
        <taxon>Bacillati</taxon>
        <taxon>Actinomycetota</taxon>
        <taxon>Actinomycetes</taxon>
        <taxon>Pseudonocardiales</taxon>
        <taxon>Pseudonocardiaceae</taxon>
        <taxon>Umezawaea</taxon>
    </lineage>
</organism>
<dbReference type="AlphaFoldDB" id="A0A2T0SE71"/>
<sequence length="1017" mass="113793">MDSAVQLYDELESSYLPDGLEGDSSVHQYIATIEFQLRFVTMCSAAAVQSLDPGKVKLSRSPGFGSFQAFLKSTGPFLRGSAQRDAIGSTSDLIDAVLGEVRAGNGKDPQFGTLEKLRNHLFHGNPLPSGDAGRKVAQRVKNTMSAMSILIREYLSGAVASVAPGEESLKRLELHWDNARMKLWPFICVDDDGRLCVFSTFGSTVPAYLRSSPDEVRIDGRGEELTLALARSMQHATLGTMFADFVNDLRADLEGFREQDHPVHHYEEDAEVTVYWNLATGVGSGADERTDMFRLGNGDQRQWKNRESDDWVPYPDFLRHIVNWNVVARRVRQNLKRVESELNEAEKKALGWAKRSFASIEPRVRVSDLQTTGNEPTILFDQLKQDIDKRLSTRGPSTRIYFVSGEAGIGKTRLMVNAALRRAYEIEEEDKSTPSEARRPLYFYVRSTGHATASLDTVIGAAATETQNLKLQNIKALCRNGLVALLVDGFDEFLGSAGYDNALGALEPWIKAMDGRGVIVVSARSSYYLNQYSSSLRKEQQRQDLMVEHRVAAVQRWDSDQVESFLIQHGVDLLKERALEKNDRNLLGLPFFARVFAESLNSVEGYGNSLPDLLLRKYIERESPKLISSGDQGAPLLSPDELHVTFETLARIMAEQGVREVVLDDLEYAVQTALNETDLTVRPGLTRRLSVLCNLDVSEQSGVPKKFAFQHELFYDIFLADSILRDLYADNFSDVIELLGRSQLRIATISRLVRQQADRVELMLRSNIKNISELHAVRQKAFAANLGLLWETLIHQTGRVESVELSEMVFGHLDLTGVAAVNVKFINCRFDLLTLPAVESKNVRFVNCVIDSLRVANEDLPLRGVTEFEDVRVQQLIRRVSLVEKPEEVQRALRELGAPLPVVDEPETESEFVKAVEYFLERFSIRTDIVVVYADGLMPADDNPPWQLEYGGEAWAAFIRLLKESGAGKLVSIDAGGPAVCRVKVNAIQGLRNRGSLSLSSSIEFWEMVKKHRVAIE</sequence>
<evidence type="ECO:0000313" key="3">
    <source>
        <dbReference type="Proteomes" id="UP000239494"/>
    </source>
</evidence>
<dbReference type="EMBL" id="PVTF01000022">
    <property type="protein sequence ID" value="PRY31700.1"/>
    <property type="molecule type" value="Genomic_DNA"/>
</dbReference>
<accession>A0A2T0SE71</accession>
<gene>
    <name evidence="2" type="ORF">CLV43_122107</name>
</gene>
<feature type="coiled-coil region" evidence="1">
    <location>
        <begin position="328"/>
        <end position="355"/>
    </location>
</feature>
<evidence type="ECO:0000256" key="1">
    <source>
        <dbReference type="SAM" id="Coils"/>
    </source>
</evidence>
<keyword evidence="1" id="KW-0175">Coiled coil</keyword>
<dbReference type="OrthoDB" id="3891133at2"/>
<keyword evidence="3" id="KW-1185">Reference proteome</keyword>
<proteinExistence type="predicted"/>
<comment type="caution">
    <text evidence="2">The sequence shown here is derived from an EMBL/GenBank/DDBJ whole genome shotgun (WGS) entry which is preliminary data.</text>
</comment>
<dbReference type="Proteomes" id="UP000239494">
    <property type="component" value="Unassembled WGS sequence"/>
</dbReference>
<dbReference type="Gene3D" id="3.40.50.300">
    <property type="entry name" value="P-loop containing nucleotide triphosphate hydrolases"/>
    <property type="match status" value="1"/>
</dbReference>
<evidence type="ECO:0000313" key="2">
    <source>
        <dbReference type="EMBL" id="PRY31700.1"/>
    </source>
</evidence>
<protein>
    <recommendedName>
        <fullName evidence="4">NACHT domain-containing protein</fullName>
    </recommendedName>
</protein>
<evidence type="ECO:0008006" key="4">
    <source>
        <dbReference type="Google" id="ProtNLM"/>
    </source>
</evidence>